<feature type="region of interest" description="Disordered" evidence="6">
    <location>
        <begin position="1"/>
        <end position="38"/>
    </location>
</feature>
<feature type="domain" description="C2H2-type" evidence="7">
    <location>
        <begin position="94"/>
        <end position="122"/>
    </location>
</feature>
<dbReference type="Gene3D" id="3.30.160.60">
    <property type="entry name" value="Classic Zinc Finger"/>
    <property type="match status" value="5"/>
</dbReference>
<evidence type="ECO:0000256" key="4">
    <source>
        <dbReference type="ARBA" id="ARBA00022833"/>
    </source>
</evidence>
<feature type="region of interest" description="Disordered" evidence="6">
    <location>
        <begin position="185"/>
        <end position="279"/>
    </location>
</feature>
<evidence type="ECO:0000313" key="8">
    <source>
        <dbReference type="EMBL" id="THD26387.1"/>
    </source>
</evidence>
<evidence type="ECO:0000256" key="5">
    <source>
        <dbReference type="PROSITE-ProRule" id="PRU00042"/>
    </source>
</evidence>
<keyword evidence="9" id="KW-1185">Reference proteome</keyword>
<feature type="compositionally biased region" description="Basic and acidic residues" evidence="6">
    <location>
        <begin position="1"/>
        <end position="16"/>
    </location>
</feature>
<evidence type="ECO:0000256" key="3">
    <source>
        <dbReference type="ARBA" id="ARBA00022771"/>
    </source>
</evidence>
<reference evidence="8" key="1">
    <citation type="submission" date="2019-03" db="EMBL/GenBank/DDBJ databases">
        <title>Improved annotation for the trematode Fasciola hepatica.</title>
        <authorList>
            <person name="Choi Y.-J."/>
            <person name="Martin J."/>
            <person name="Mitreva M."/>
        </authorList>
    </citation>
    <scope>NUCLEOTIDE SEQUENCE [LARGE SCALE GENOMIC DNA]</scope>
</reference>
<feature type="domain" description="C2H2-type" evidence="7">
    <location>
        <begin position="152"/>
        <end position="180"/>
    </location>
</feature>
<dbReference type="SUPFAM" id="SSF57667">
    <property type="entry name" value="beta-beta-alpha zinc fingers"/>
    <property type="match status" value="5"/>
</dbReference>
<name>A0A4E0RX84_FASHE</name>
<sequence length="380" mass="42964">MERYEESNGEVSKQDCDGPSTTETHDSNFGSGEKEYSCDRCSKSFTTKKYLRSHLKTIHESPRLFICPLCGKQLAREKGLNQHVRTIHEGNWSVFCSICGKGFINRCRLKKHCVNVHERSSRFPCAICDKGFTSDAYRQHHMELVHCDKNPYACVACQENFSTKSALMNHVLNVHGGCDEEREAKAKLGNSPSDTSVRLPFNGFASIPDPGFPQPSSTDEQPLDLSIRRQPYSPECGKTDPSLPNNSESTQQSFAEVSSTSRGPGPTTTENKLDDDEEYNQNKDNRTICRYGCTYCEKSFASKEYVRLHEATVHEGTKAFICSACGKHFSVHQALRKHYIIQHEGGKPYRCRDCKMEFRTRATLRSHRSTVHGQIPVCRV</sequence>
<evidence type="ECO:0000313" key="9">
    <source>
        <dbReference type="Proteomes" id="UP000230066"/>
    </source>
</evidence>
<protein>
    <recommendedName>
        <fullName evidence="7">C2H2-type domain-containing protein</fullName>
    </recommendedName>
</protein>
<feature type="domain" description="C2H2-type" evidence="7">
    <location>
        <begin position="123"/>
        <end position="151"/>
    </location>
</feature>
<dbReference type="InterPro" id="IPR036236">
    <property type="entry name" value="Znf_C2H2_sf"/>
</dbReference>
<feature type="domain" description="C2H2-type" evidence="7">
    <location>
        <begin position="36"/>
        <end position="64"/>
    </location>
</feature>
<feature type="compositionally biased region" description="Low complexity" evidence="6">
    <location>
        <begin position="258"/>
        <end position="269"/>
    </location>
</feature>
<dbReference type="PROSITE" id="PS50157">
    <property type="entry name" value="ZINC_FINGER_C2H2_2"/>
    <property type="match status" value="8"/>
</dbReference>
<proteinExistence type="predicted"/>
<keyword evidence="2" id="KW-0677">Repeat</keyword>
<evidence type="ECO:0000256" key="2">
    <source>
        <dbReference type="ARBA" id="ARBA00022737"/>
    </source>
</evidence>
<dbReference type="FunFam" id="3.30.160.60:FF:000671">
    <property type="entry name" value="Zinc finger protein 26"/>
    <property type="match status" value="1"/>
</dbReference>
<feature type="compositionally biased region" description="Polar residues" evidence="6">
    <location>
        <begin position="19"/>
        <end position="30"/>
    </location>
</feature>
<dbReference type="Pfam" id="PF13912">
    <property type="entry name" value="zf-C2H2_6"/>
    <property type="match status" value="1"/>
</dbReference>
<dbReference type="PROSITE" id="PS00028">
    <property type="entry name" value="ZINC_FINGER_C2H2_1"/>
    <property type="match status" value="8"/>
</dbReference>
<dbReference type="PANTHER" id="PTHR24379:SF121">
    <property type="entry name" value="C2H2-TYPE DOMAIN-CONTAINING PROTEIN"/>
    <property type="match status" value="1"/>
</dbReference>
<feature type="domain" description="C2H2-type" evidence="7">
    <location>
        <begin position="65"/>
        <end position="93"/>
    </location>
</feature>
<dbReference type="InterPro" id="IPR013087">
    <property type="entry name" value="Znf_C2H2_type"/>
</dbReference>
<keyword evidence="3 5" id="KW-0863">Zinc-finger</keyword>
<dbReference type="Proteomes" id="UP000230066">
    <property type="component" value="Unassembled WGS sequence"/>
</dbReference>
<feature type="domain" description="C2H2-type" evidence="7">
    <location>
        <begin position="320"/>
        <end position="348"/>
    </location>
</feature>
<dbReference type="EMBL" id="JXXN02000761">
    <property type="protein sequence ID" value="THD26387.1"/>
    <property type="molecule type" value="Genomic_DNA"/>
</dbReference>
<feature type="domain" description="C2H2-type" evidence="7">
    <location>
        <begin position="291"/>
        <end position="319"/>
    </location>
</feature>
<gene>
    <name evidence="8" type="ORF">D915_002880</name>
</gene>
<dbReference type="Pfam" id="PF00096">
    <property type="entry name" value="zf-C2H2"/>
    <property type="match status" value="3"/>
</dbReference>
<evidence type="ECO:0000256" key="6">
    <source>
        <dbReference type="SAM" id="MobiDB-lite"/>
    </source>
</evidence>
<evidence type="ECO:0000256" key="1">
    <source>
        <dbReference type="ARBA" id="ARBA00022723"/>
    </source>
</evidence>
<feature type="compositionally biased region" description="Polar residues" evidence="6">
    <location>
        <begin position="242"/>
        <end position="257"/>
    </location>
</feature>
<evidence type="ECO:0000259" key="7">
    <source>
        <dbReference type="PROSITE" id="PS50157"/>
    </source>
</evidence>
<comment type="caution">
    <text evidence="8">The sequence shown here is derived from an EMBL/GenBank/DDBJ whole genome shotgun (WGS) entry which is preliminary data.</text>
</comment>
<organism evidence="8 9">
    <name type="scientific">Fasciola hepatica</name>
    <name type="common">Liver fluke</name>
    <dbReference type="NCBI Taxonomy" id="6192"/>
    <lineage>
        <taxon>Eukaryota</taxon>
        <taxon>Metazoa</taxon>
        <taxon>Spiralia</taxon>
        <taxon>Lophotrochozoa</taxon>
        <taxon>Platyhelminthes</taxon>
        <taxon>Trematoda</taxon>
        <taxon>Digenea</taxon>
        <taxon>Plagiorchiida</taxon>
        <taxon>Echinostomata</taxon>
        <taxon>Echinostomatoidea</taxon>
        <taxon>Fasciolidae</taxon>
        <taxon>Fasciola</taxon>
    </lineage>
</organism>
<dbReference type="GO" id="GO:0008270">
    <property type="term" value="F:zinc ion binding"/>
    <property type="evidence" value="ECO:0007669"/>
    <property type="project" value="UniProtKB-KW"/>
</dbReference>
<dbReference type="AlphaFoldDB" id="A0A4E0RX84"/>
<dbReference type="SMART" id="SM00355">
    <property type="entry name" value="ZnF_C2H2"/>
    <property type="match status" value="8"/>
</dbReference>
<accession>A0A4E0RX84</accession>
<feature type="domain" description="C2H2-type" evidence="7">
    <location>
        <begin position="349"/>
        <end position="372"/>
    </location>
</feature>
<keyword evidence="1" id="KW-0479">Metal-binding</keyword>
<dbReference type="PANTHER" id="PTHR24379">
    <property type="entry name" value="KRAB AND ZINC FINGER DOMAIN-CONTAINING"/>
    <property type="match status" value="1"/>
</dbReference>
<keyword evidence="4" id="KW-0862">Zinc</keyword>